<name>A0A4Z2ILT3_9TELE</name>
<keyword evidence="3" id="KW-1185">Reference proteome</keyword>
<organism evidence="2 3">
    <name type="scientific">Liparis tanakae</name>
    <name type="common">Tanaka's snailfish</name>
    <dbReference type="NCBI Taxonomy" id="230148"/>
    <lineage>
        <taxon>Eukaryota</taxon>
        <taxon>Metazoa</taxon>
        <taxon>Chordata</taxon>
        <taxon>Craniata</taxon>
        <taxon>Vertebrata</taxon>
        <taxon>Euteleostomi</taxon>
        <taxon>Actinopterygii</taxon>
        <taxon>Neopterygii</taxon>
        <taxon>Teleostei</taxon>
        <taxon>Neoteleostei</taxon>
        <taxon>Acanthomorphata</taxon>
        <taxon>Eupercaria</taxon>
        <taxon>Perciformes</taxon>
        <taxon>Cottioidei</taxon>
        <taxon>Cottales</taxon>
        <taxon>Liparidae</taxon>
        <taxon>Liparis</taxon>
    </lineage>
</organism>
<evidence type="ECO:0000256" key="1">
    <source>
        <dbReference type="SAM" id="MobiDB-lite"/>
    </source>
</evidence>
<evidence type="ECO:0000313" key="3">
    <source>
        <dbReference type="Proteomes" id="UP000314294"/>
    </source>
</evidence>
<feature type="region of interest" description="Disordered" evidence="1">
    <location>
        <begin position="1"/>
        <end position="41"/>
    </location>
</feature>
<sequence>MKCSLQPDQRRGTPRAARRGEELKAGGDDALALAQPPTSTGTPLRCLCRSSLEACCLLRASEPRPRVSTCAGYR</sequence>
<reference evidence="2 3" key="1">
    <citation type="submission" date="2019-03" db="EMBL/GenBank/DDBJ databases">
        <title>First draft genome of Liparis tanakae, snailfish: a comprehensive survey of snailfish specific genes.</title>
        <authorList>
            <person name="Kim W."/>
            <person name="Song I."/>
            <person name="Jeong J.-H."/>
            <person name="Kim D."/>
            <person name="Kim S."/>
            <person name="Ryu S."/>
            <person name="Song J.Y."/>
            <person name="Lee S.K."/>
        </authorList>
    </citation>
    <scope>NUCLEOTIDE SEQUENCE [LARGE SCALE GENOMIC DNA]</scope>
    <source>
        <tissue evidence="2">Muscle</tissue>
    </source>
</reference>
<dbReference type="AlphaFoldDB" id="A0A4Z2ILT3"/>
<accession>A0A4Z2ILT3</accession>
<gene>
    <name evidence="2" type="ORF">EYF80_010668</name>
</gene>
<comment type="caution">
    <text evidence="2">The sequence shown here is derived from an EMBL/GenBank/DDBJ whole genome shotgun (WGS) entry which is preliminary data.</text>
</comment>
<evidence type="ECO:0000313" key="2">
    <source>
        <dbReference type="EMBL" id="TNN78989.1"/>
    </source>
</evidence>
<dbReference type="EMBL" id="SRLO01000068">
    <property type="protein sequence ID" value="TNN78989.1"/>
    <property type="molecule type" value="Genomic_DNA"/>
</dbReference>
<protein>
    <submittedName>
        <fullName evidence="2">Uncharacterized protein</fullName>
    </submittedName>
</protein>
<dbReference type="Proteomes" id="UP000314294">
    <property type="component" value="Unassembled WGS sequence"/>
</dbReference>
<feature type="compositionally biased region" description="Basic and acidic residues" evidence="1">
    <location>
        <begin position="18"/>
        <end position="27"/>
    </location>
</feature>
<proteinExistence type="predicted"/>